<name>A0ABQ1CF20_9MYCO</name>
<organism evidence="1 2">
    <name type="scientific">Mycobacterium paragordonae</name>
    <dbReference type="NCBI Taxonomy" id="1389713"/>
    <lineage>
        <taxon>Bacteria</taxon>
        <taxon>Bacillati</taxon>
        <taxon>Actinomycetota</taxon>
        <taxon>Actinomycetes</taxon>
        <taxon>Mycobacteriales</taxon>
        <taxon>Mycobacteriaceae</taxon>
        <taxon>Mycobacterium</taxon>
    </lineage>
</organism>
<comment type="caution">
    <text evidence="1">The sequence shown here is derived from an EMBL/GenBank/DDBJ whole genome shotgun (WGS) entry which is preliminary data.</text>
</comment>
<proteinExistence type="predicted"/>
<protein>
    <submittedName>
        <fullName evidence="1">Uncharacterized protein</fullName>
    </submittedName>
</protein>
<dbReference type="Proteomes" id="UP000465240">
    <property type="component" value="Unassembled WGS sequence"/>
</dbReference>
<evidence type="ECO:0000313" key="2">
    <source>
        <dbReference type="Proteomes" id="UP000465240"/>
    </source>
</evidence>
<keyword evidence="2" id="KW-1185">Reference proteome</keyword>
<sequence length="70" mass="8239">MRESGPMDRTTGREAYRAAREIVVRHRDDYDAAIAAFHWPDVGAQFDWALDWFDPVDHLRQDPARRPTRT</sequence>
<geneLocation type="plasmid" evidence="1">
    <name>pJCM18565</name>
</geneLocation>
<accession>A0ABQ1CF20</accession>
<gene>
    <name evidence="1" type="ORF">MPRG_61180</name>
</gene>
<keyword evidence="1" id="KW-0614">Plasmid</keyword>
<evidence type="ECO:0000313" key="1">
    <source>
        <dbReference type="EMBL" id="GFG82842.1"/>
    </source>
</evidence>
<reference evidence="1 2" key="1">
    <citation type="journal article" date="2019" name="Emerg. Microbes Infect.">
        <title>Comprehensive subspecies identification of 175 nontuberculous mycobacteria species based on 7547 genomic profiles.</title>
        <authorList>
            <person name="Matsumoto Y."/>
            <person name="Kinjo T."/>
            <person name="Motooka D."/>
            <person name="Nabeya D."/>
            <person name="Jung N."/>
            <person name="Uechi K."/>
            <person name="Horii T."/>
            <person name="Iida T."/>
            <person name="Fujita J."/>
            <person name="Nakamura S."/>
        </authorList>
    </citation>
    <scope>NUCLEOTIDE SEQUENCE [LARGE SCALE GENOMIC DNA]</scope>
    <source>
        <strain evidence="1 2">JCM 18565</strain>
    </source>
</reference>
<dbReference type="EMBL" id="BLKX01000002">
    <property type="protein sequence ID" value="GFG82842.1"/>
    <property type="molecule type" value="Genomic_DNA"/>
</dbReference>